<feature type="compositionally biased region" description="Basic and acidic residues" evidence="1">
    <location>
        <begin position="309"/>
        <end position="322"/>
    </location>
</feature>
<dbReference type="EMBL" id="AP005641">
    <property type="protein sequence ID" value="BAD31608.1"/>
    <property type="molecule type" value="Genomic_DNA"/>
</dbReference>
<evidence type="ECO:0000313" key="4">
    <source>
        <dbReference type="Proteomes" id="UP000000763"/>
    </source>
</evidence>
<feature type="compositionally biased region" description="Basic and acidic residues" evidence="1">
    <location>
        <begin position="220"/>
        <end position="229"/>
    </location>
</feature>
<dbReference type="Proteomes" id="UP000000763">
    <property type="component" value="Chromosome 7"/>
</dbReference>
<dbReference type="EMBL" id="AP005752">
    <property type="protein sequence ID" value="BAC65415.1"/>
    <property type="molecule type" value="Genomic_DNA"/>
</dbReference>
<protein>
    <submittedName>
        <fullName evidence="2">Regulatory protein-like protein</fullName>
    </submittedName>
</protein>
<feature type="region of interest" description="Disordered" evidence="1">
    <location>
        <begin position="107"/>
        <end position="139"/>
    </location>
</feature>
<reference evidence="4" key="4">
    <citation type="journal article" date="2008" name="Nucleic Acids Res.">
        <title>The rice annotation project database (RAP-DB): 2008 update.</title>
        <authorList>
            <consortium name="The rice annotation project (RAP)"/>
        </authorList>
    </citation>
    <scope>GENOME REANNOTATION</scope>
    <source>
        <strain evidence="4">cv. Nipponbare</strain>
    </source>
</reference>
<feature type="compositionally biased region" description="Basic residues" evidence="1">
    <location>
        <begin position="109"/>
        <end position="118"/>
    </location>
</feature>
<organism evidence="2 4">
    <name type="scientific">Oryza sativa subsp. japonica</name>
    <name type="common">Rice</name>
    <dbReference type="NCBI Taxonomy" id="39947"/>
    <lineage>
        <taxon>Eukaryota</taxon>
        <taxon>Viridiplantae</taxon>
        <taxon>Streptophyta</taxon>
        <taxon>Embryophyta</taxon>
        <taxon>Tracheophyta</taxon>
        <taxon>Spermatophyta</taxon>
        <taxon>Magnoliopsida</taxon>
        <taxon>Liliopsida</taxon>
        <taxon>Poales</taxon>
        <taxon>Poaceae</taxon>
        <taxon>BOP clade</taxon>
        <taxon>Oryzoideae</taxon>
        <taxon>Oryzeae</taxon>
        <taxon>Oryzinae</taxon>
        <taxon>Oryza</taxon>
        <taxon>Oryza sativa</taxon>
    </lineage>
</organism>
<feature type="compositionally biased region" description="Basic and acidic residues" evidence="1">
    <location>
        <begin position="343"/>
        <end position="363"/>
    </location>
</feature>
<reference evidence="3" key="1">
    <citation type="submission" date="2002-08" db="EMBL/GenBank/DDBJ databases">
        <title>Oryza sativa nipponbare(GA3) genomic DNA, chromosome 7, BAC clone:OSJNBa0027N13.</title>
        <authorList>
            <person name="Sasaki T."/>
            <person name="Matsumoto T."/>
            <person name="Katayose Y."/>
        </authorList>
    </citation>
    <scope>NUCLEOTIDE SEQUENCE</scope>
</reference>
<proteinExistence type="predicted"/>
<feature type="region of interest" description="Disordered" evidence="1">
    <location>
        <begin position="188"/>
        <end position="370"/>
    </location>
</feature>
<sequence>MERGGRTEGGTTEMRRGAVTRGRRRGSNLSGLGPGKRRKTSARSPLPRPRSCRLLRHAQRRTATAKQRGGNNGVEVMGQREKKRGRAPGALKGGNVGFGNRLWAVKARAGARRSRPNRRQGGGRMTPAGGKRGKGGRERGLASLPLWEKEEGSGGVAAEGGGLCLRPLAACARSGGAEAMTTAMTAGRCGAERRHGRQARAGADDGGDQAVGHSARARGLQREARRMEWRGSGTRAGCGAERLQARQGSGAGRRRRDAGDDHAGAHANDARGAAAREQKGGLGSARAAHALARGQSGGGREALGAAAHARADRAEGAEEGRSRVQRAGGAERSGAERRKRRERERERNRASAGREGEMGREKFGPSTPGRQNRLLRRDLIWKYLDSGLNSTIDRGFEI</sequence>
<feature type="region of interest" description="Disordered" evidence="1">
    <location>
        <begin position="1"/>
        <end position="93"/>
    </location>
</feature>
<reference evidence="4" key="3">
    <citation type="journal article" date="2005" name="Nature">
        <title>The map-based sequence of the rice genome.</title>
        <authorList>
            <consortium name="International rice genome sequencing project (IRGSP)"/>
            <person name="Matsumoto T."/>
            <person name="Wu J."/>
            <person name="Kanamori H."/>
            <person name="Katayose Y."/>
            <person name="Fujisawa M."/>
            <person name="Namiki N."/>
            <person name="Mizuno H."/>
            <person name="Yamamoto K."/>
            <person name="Antonio B.A."/>
            <person name="Baba T."/>
            <person name="Sakata K."/>
            <person name="Nagamura Y."/>
            <person name="Aoki H."/>
            <person name="Arikawa K."/>
            <person name="Arita K."/>
            <person name="Bito T."/>
            <person name="Chiden Y."/>
            <person name="Fujitsuka N."/>
            <person name="Fukunaka R."/>
            <person name="Hamada M."/>
            <person name="Harada C."/>
            <person name="Hayashi A."/>
            <person name="Hijishita S."/>
            <person name="Honda M."/>
            <person name="Hosokawa S."/>
            <person name="Ichikawa Y."/>
            <person name="Idonuma A."/>
            <person name="Iijima M."/>
            <person name="Ikeda M."/>
            <person name="Ikeno M."/>
            <person name="Ito K."/>
            <person name="Ito S."/>
            <person name="Ito T."/>
            <person name="Ito Y."/>
            <person name="Ito Y."/>
            <person name="Iwabuchi A."/>
            <person name="Kamiya K."/>
            <person name="Karasawa W."/>
            <person name="Kurita K."/>
            <person name="Katagiri S."/>
            <person name="Kikuta A."/>
            <person name="Kobayashi H."/>
            <person name="Kobayashi N."/>
            <person name="Machita K."/>
            <person name="Maehara T."/>
            <person name="Masukawa M."/>
            <person name="Mizubayashi T."/>
            <person name="Mukai Y."/>
            <person name="Nagasaki H."/>
            <person name="Nagata Y."/>
            <person name="Naito S."/>
            <person name="Nakashima M."/>
            <person name="Nakama Y."/>
            <person name="Nakamichi Y."/>
            <person name="Nakamura M."/>
            <person name="Meguro A."/>
            <person name="Negishi M."/>
            <person name="Ohta I."/>
            <person name="Ohta T."/>
            <person name="Okamoto M."/>
            <person name="Ono N."/>
            <person name="Saji S."/>
            <person name="Sakaguchi M."/>
            <person name="Sakai K."/>
            <person name="Shibata M."/>
            <person name="Shimokawa T."/>
            <person name="Song J."/>
            <person name="Takazaki Y."/>
            <person name="Terasawa K."/>
            <person name="Tsugane M."/>
            <person name="Tsuji K."/>
            <person name="Ueda S."/>
            <person name="Waki K."/>
            <person name="Yamagata H."/>
            <person name="Yamamoto M."/>
            <person name="Yamamoto S."/>
            <person name="Yamane H."/>
            <person name="Yoshiki S."/>
            <person name="Yoshihara R."/>
            <person name="Yukawa K."/>
            <person name="Zhong H."/>
            <person name="Yano M."/>
            <person name="Yuan Q."/>
            <person name="Ouyang S."/>
            <person name="Liu J."/>
            <person name="Jones K.M."/>
            <person name="Gansberger K."/>
            <person name="Moffat K."/>
            <person name="Hill J."/>
            <person name="Bera J."/>
            <person name="Fadrosh D."/>
            <person name="Jin S."/>
            <person name="Johri S."/>
            <person name="Kim M."/>
            <person name="Overton L."/>
            <person name="Reardon M."/>
            <person name="Tsitrin T."/>
            <person name="Vuong H."/>
            <person name="Weaver B."/>
            <person name="Ciecko A."/>
            <person name="Tallon L."/>
            <person name="Jackson J."/>
            <person name="Pai G."/>
            <person name="Aken S.V."/>
            <person name="Utterback T."/>
            <person name="Reidmuller S."/>
            <person name="Feldblyum T."/>
            <person name="Hsiao J."/>
            <person name="Zismann V."/>
            <person name="Iobst S."/>
            <person name="de Vazeille A.R."/>
            <person name="Buell C.R."/>
            <person name="Ying K."/>
            <person name="Li Y."/>
            <person name="Lu T."/>
            <person name="Huang Y."/>
            <person name="Zhao Q."/>
            <person name="Feng Q."/>
            <person name="Zhang L."/>
            <person name="Zhu J."/>
            <person name="Weng Q."/>
            <person name="Mu J."/>
            <person name="Lu Y."/>
            <person name="Fan D."/>
            <person name="Liu Y."/>
            <person name="Guan J."/>
            <person name="Zhang Y."/>
            <person name="Yu S."/>
            <person name="Liu X."/>
            <person name="Zhang Y."/>
            <person name="Hong G."/>
            <person name="Han B."/>
            <person name="Choisne N."/>
            <person name="Demange N."/>
            <person name="Orjeda G."/>
            <person name="Samain S."/>
            <person name="Cattolico L."/>
            <person name="Pelletier E."/>
            <person name="Couloux A."/>
            <person name="Segurens B."/>
            <person name="Wincker P."/>
            <person name="D'Hont A."/>
            <person name="Scarpelli C."/>
            <person name="Weissenbach J."/>
            <person name="Salanoubat M."/>
            <person name="Quetier F."/>
            <person name="Yu Y."/>
            <person name="Kim H.R."/>
            <person name="Rambo T."/>
            <person name="Currie J."/>
            <person name="Collura K."/>
            <person name="Luo M."/>
            <person name="Yang T."/>
            <person name="Ammiraju J.S.S."/>
            <person name="Engler F."/>
            <person name="Soderlund C."/>
            <person name="Wing R.A."/>
            <person name="Palmer L.E."/>
            <person name="de la Bastide M."/>
            <person name="Spiegel L."/>
            <person name="Nascimento L."/>
            <person name="Zutavern T."/>
            <person name="O'Shaughnessy A."/>
            <person name="Dike S."/>
            <person name="Dedhia N."/>
            <person name="Preston R."/>
            <person name="Balija V."/>
            <person name="McCombie W.R."/>
            <person name="Chow T."/>
            <person name="Chen H."/>
            <person name="Chung M."/>
            <person name="Chen C."/>
            <person name="Shaw J."/>
            <person name="Wu H."/>
            <person name="Hsiao K."/>
            <person name="Chao Y."/>
            <person name="Chu M."/>
            <person name="Cheng C."/>
            <person name="Hour A."/>
            <person name="Lee P."/>
            <person name="Lin S."/>
            <person name="Lin Y."/>
            <person name="Liou J."/>
            <person name="Liu S."/>
            <person name="Hsing Y."/>
            <person name="Raghuvanshi S."/>
            <person name="Mohanty A."/>
            <person name="Bharti A.K."/>
            <person name="Gaur A."/>
            <person name="Gupta V."/>
            <person name="Kumar D."/>
            <person name="Ravi V."/>
            <person name="Vij S."/>
            <person name="Kapur A."/>
            <person name="Khurana P."/>
            <person name="Khurana P."/>
            <person name="Khurana J.P."/>
            <person name="Tyagi A.K."/>
            <person name="Gaikwad K."/>
            <person name="Singh A."/>
            <person name="Dalal V."/>
            <person name="Srivastava S."/>
            <person name="Dixit A."/>
            <person name="Pal A.K."/>
            <person name="Ghazi I.A."/>
            <person name="Yadav M."/>
            <person name="Pandit A."/>
            <person name="Bhargava A."/>
            <person name="Sureshbabu K."/>
            <person name="Batra K."/>
            <person name="Sharma T.R."/>
            <person name="Mohapatra T."/>
            <person name="Singh N.K."/>
            <person name="Messing J."/>
            <person name="Nelson A.B."/>
            <person name="Fuks G."/>
            <person name="Kavchok S."/>
            <person name="Keizer G."/>
            <person name="Linton E."/>
            <person name="Llaca V."/>
            <person name="Song R."/>
            <person name="Tanyolac B."/>
            <person name="Young S."/>
            <person name="Ho-Il K."/>
            <person name="Hahn J.H."/>
            <person name="Sangsakoo G."/>
            <person name="Vanavichit A."/>
            <person name="de Mattos Luiz.A.T."/>
            <person name="Zimmer P.D."/>
            <person name="Malone G."/>
            <person name="Dellagostin O."/>
            <person name="de Oliveira A.C."/>
            <person name="Bevan M."/>
            <person name="Bancroft I."/>
            <person name="Minx P."/>
            <person name="Cordum H."/>
            <person name="Wilson R."/>
            <person name="Cheng Z."/>
            <person name="Jin W."/>
            <person name="Jiang J."/>
            <person name="Leong S.A."/>
            <person name="Iwama H."/>
            <person name="Gojobori T."/>
            <person name="Itoh T."/>
            <person name="Niimura Y."/>
            <person name="Fujii Y."/>
            <person name="Habara T."/>
            <person name="Sakai H."/>
            <person name="Sato Y."/>
            <person name="Wilson G."/>
            <person name="Kumar K."/>
            <person name="McCouch S."/>
            <person name="Juretic N."/>
            <person name="Hoen D."/>
            <person name="Wright S."/>
            <person name="Bruskiewich R."/>
            <person name="Bureau T."/>
            <person name="Miyao A."/>
            <person name="Hirochika H."/>
            <person name="Nishikawa T."/>
            <person name="Kadowaki K."/>
            <person name="Sugiura M."/>
            <person name="Burr B."/>
            <person name="Sasaki T."/>
        </authorList>
    </citation>
    <scope>NUCLEOTIDE SEQUENCE [LARGE SCALE GENOMIC DNA]</scope>
    <source>
        <strain evidence="4">cv. Nipponbare</strain>
    </source>
</reference>
<dbReference type="AlphaFoldDB" id="Q84NR8"/>
<feature type="compositionally biased region" description="Low complexity" evidence="1">
    <location>
        <begin position="9"/>
        <end position="20"/>
    </location>
</feature>
<reference evidence="2" key="2">
    <citation type="submission" date="2002-09" db="EMBL/GenBank/DDBJ databases">
        <title>Oryza sativa nipponbare(GA3) genomic DNA, chromosome 7, BAC clone:OSJNBa0075N02.</title>
        <authorList>
            <person name="Sasaki T."/>
            <person name="Matsumoto T."/>
            <person name="Katayose Y."/>
        </authorList>
    </citation>
    <scope>NUCLEOTIDE SEQUENCE</scope>
</reference>
<name>Q84NR8_ORYSJ</name>
<evidence type="ECO:0000313" key="2">
    <source>
        <dbReference type="EMBL" id="BAC65415.1"/>
    </source>
</evidence>
<evidence type="ECO:0000256" key="1">
    <source>
        <dbReference type="SAM" id="MobiDB-lite"/>
    </source>
</evidence>
<gene>
    <name evidence="3" type="ORF">OSJNBa0027N13.106</name>
    <name evidence="2" type="ORF">OSJNBa0075N02.149</name>
</gene>
<accession>Q84NR8</accession>
<evidence type="ECO:0000313" key="3">
    <source>
        <dbReference type="EMBL" id="BAD31608.1"/>
    </source>
</evidence>
<feature type="compositionally biased region" description="Basic residues" evidence="1">
    <location>
        <begin position="50"/>
        <end position="60"/>
    </location>
</feature>